<evidence type="ECO:0000256" key="1">
    <source>
        <dbReference type="SAM" id="MobiDB-lite"/>
    </source>
</evidence>
<dbReference type="EMBL" id="JAEKLZ010000038">
    <property type="protein sequence ID" value="MBW8723726.1"/>
    <property type="molecule type" value="Genomic_DNA"/>
</dbReference>
<gene>
    <name evidence="2" type="ORF">JF625_01030</name>
</gene>
<feature type="compositionally biased region" description="Basic and acidic residues" evidence="1">
    <location>
        <begin position="58"/>
        <end position="69"/>
    </location>
</feature>
<feature type="region of interest" description="Disordered" evidence="1">
    <location>
        <begin position="46"/>
        <end position="69"/>
    </location>
</feature>
<evidence type="ECO:0000313" key="2">
    <source>
        <dbReference type="EMBL" id="MBW8723726.1"/>
    </source>
</evidence>
<dbReference type="AlphaFoldDB" id="A0A952KFD2"/>
<sequence>MSAVTAALPAKLLALLRRLAEGAPRPAPRCDTLRVEELSPHLAADLGLGAAGTGRRAPHADRPAGRGSC</sequence>
<comment type="caution">
    <text evidence="2">The sequence shown here is derived from an EMBL/GenBank/DDBJ whole genome shotgun (WGS) entry which is preliminary data.</text>
</comment>
<organism evidence="2 3">
    <name type="scientific">Inquilinus limosus</name>
    <dbReference type="NCBI Taxonomy" id="171674"/>
    <lineage>
        <taxon>Bacteria</taxon>
        <taxon>Pseudomonadati</taxon>
        <taxon>Pseudomonadota</taxon>
        <taxon>Alphaproteobacteria</taxon>
        <taxon>Rhodospirillales</taxon>
        <taxon>Rhodospirillaceae</taxon>
        <taxon>Inquilinus</taxon>
    </lineage>
</organism>
<name>A0A952KFD2_9PROT</name>
<proteinExistence type="predicted"/>
<reference evidence="2" key="1">
    <citation type="submission" date="2020-06" db="EMBL/GenBank/DDBJ databases">
        <title>Stable isotope informed genome-resolved metagenomics uncovers potential trophic interactions in rhizosphere soil.</title>
        <authorList>
            <person name="Starr E.P."/>
            <person name="Shi S."/>
            <person name="Blazewicz S.J."/>
            <person name="Koch B.J."/>
            <person name="Probst A.J."/>
            <person name="Hungate B.A."/>
            <person name="Pett-Ridge J."/>
            <person name="Firestone M.K."/>
            <person name="Banfield J.F."/>
        </authorList>
    </citation>
    <scope>NUCLEOTIDE SEQUENCE</scope>
    <source>
        <strain evidence="2">YM_69_17</strain>
    </source>
</reference>
<evidence type="ECO:0000313" key="3">
    <source>
        <dbReference type="Proteomes" id="UP000700706"/>
    </source>
</evidence>
<dbReference type="Proteomes" id="UP000700706">
    <property type="component" value="Unassembled WGS sequence"/>
</dbReference>
<protein>
    <submittedName>
        <fullName evidence="2">Uncharacterized protein</fullName>
    </submittedName>
</protein>
<accession>A0A952KFD2</accession>